<feature type="domain" description="Type IV secretion system coupling protein TraD DNA-binding" evidence="8">
    <location>
        <begin position="134"/>
        <end position="526"/>
    </location>
</feature>
<dbReference type="SUPFAM" id="SSF52540">
    <property type="entry name" value="P-loop containing nucleoside triphosphate hydrolases"/>
    <property type="match status" value="1"/>
</dbReference>
<dbReference type="STRING" id="1173022.Cri9333_0425"/>
<keyword evidence="3 7" id="KW-0812">Transmembrane</keyword>
<organism evidence="9 10">
    <name type="scientific">Crinalium epipsammum PCC 9333</name>
    <dbReference type="NCBI Taxonomy" id="1173022"/>
    <lineage>
        <taxon>Bacteria</taxon>
        <taxon>Bacillati</taxon>
        <taxon>Cyanobacteriota</taxon>
        <taxon>Cyanophyceae</taxon>
        <taxon>Gomontiellales</taxon>
        <taxon>Gomontiellaceae</taxon>
        <taxon>Crinalium</taxon>
    </lineage>
</organism>
<feature type="transmembrane region" description="Helical" evidence="7">
    <location>
        <begin position="53"/>
        <end position="71"/>
    </location>
</feature>
<dbReference type="KEGG" id="cep:Cri9333_0425"/>
<reference evidence="9 10" key="1">
    <citation type="submission" date="2012-06" db="EMBL/GenBank/DDBJ databases">
        <title>Finished chromosome of genome of Crinalium epipsammum PCC 9333.</title>
        <authorList>
            <consortium name="US DOE Joint Genome Institute"/>
            <person name="Gugger M."/>
            <person name="Coursin T."/>
            <person name="Rippka R."/>
            <person name="Tandeau De Marsac N."/>
            <person name="Huntemann M."/>
            <person name="Wei C.-L."/>
            <person name="Han J."/>
            <person name="Detter J.C."/>
            <person name="Han C."/>
            <person name="Tapia R."/>
            <person name="Davenport K."/>
            <person name="Daligault H."/>
            <person name="Erkkila T."/>
            <person name="Gu W."/>
            <person name="Munk A.C.C."/>
            <person name="Teshima H."/>
            <person name="Xu Y."/>
            <person name="Chain P."/>
            <person name="Chen A."/>
            <person name="Krypides N."/>
            <person name="Mavromatis K."/>
            <person name="Markowitz V."/>
            <person name="Szeto E."/>
            <person name="Ivanova N."/>
            <person name="Mikhailova N."/>
            <person name="Ovchinnikova G."/>
            <person name="Pagani I."/>
            <person name="Pati A."/>
            <person name="Goodwin L."/>
            <person name="Peters L."/>
            <person name="Pitluck S."/>
            <person name="Woyke T."/>
            <person name="Kerfeld C."/>
        </authorList>
    </citation>
    <scope>NUCLEOTIDE SEQUENCE [LARGE SCALE GENOMIC DNA]</scope>
    <source>
        <strain evidence="9 10">PCC 9333</strain>
    </source>
</reference>
<dbReference type="PANTHER" id="PTHR37937">
    <property type="entry name" value="CONJUGATIVE TRANSFER: DNA TRANSPORT"/>
    <property type="match status" value="1"/>
</dbReference>
<dbReference type="PANTHER" id="PTHR37937:SF1">
    <property type="entry name" value="CONJUGATIVE TRANSFER: DNA TRANSPORT"/>
    <property type="match status" value="1"/>
</dbReference>
<dbReference type="GO" id="GO:0005886">
    <property type="term" value="C:plasma membrane"/>
    <property type="evidence" value="ECO:0007669"/>
    <property type="project" value="UniProtKB-SubCell"/>
</dbReference>
<accession>K9VTW2</accession>
<sequence length="659" mass="72363">MTFEIKFLLAQPQLPTFIAQTSSPPKQHTGKSSGFKSSIDISGIFKEYNNPEGLTVIGGLIFVVIFLMFLSSSKGKITTGKICGTSERMAATALALSQIKKRKYNQVCLWCGSPRYWWKGKKLKGIISQVQTAMGSMPTIWLPHAERGTLVIGSPGSGKTFSTIDPAVKSAMIQGFPIVLYDKKGDQLALHAPLAARYGYKVHVFAPGEPYSGIINPLDFIKSPEDSVMAGELGQVINRNASSGSSKGDEFFSKAGDMLAKGLLQLVKTYKNPDYHDMALLYALLRLPNLVKRIDHAVQSGQMNPWVATSFVQFLSAKEAEKTISGILTTAAGTFSSFIQADLLQAFIGHSNIPTRLKEKEIVIFKLDDARRSIVGPLLAAAIHLIVVNNFSTKRDTPLVVCLDEFPSIRLDRITQWLNEYRSNGACFILGIQSLQQLYDQYGENQGAAIASACSTHVLFNPGNADTAKKYSDRYGEKEITLKNKSTSQAQGNRTQSESESLQKIPILAVDEIMRFPQGRCVITSPGYKSGQEGFIPYILSIPVPPSDIKIGQESEALWHSHVRPKLEKRVSLFNSEQLTEELNKRLAAAEEMLPLPPELQQGNSAFKPGKTPPPPAARPVSQPIASTATSENEEIDILEEEPPIKVSLRVKTNFNTRT</sequence>
<dbReference type="Gene3D" id="3.40.50.300">
    <property type="entry name" value="P-loop containing nucleotide triphosphate hydrolases"/>
    <property type="match status" value="2"/>
</dbReference>
<dbReference type="Proteomes" id="UP000010472">
    <property type="component" value="Chromosome"/>
</dbReference>
<evidence type="ECO:0000256" key="4">
    <source>
        <dbReference type="ARBA" id="ARBA00022989"/>
    </source>
</evidence>
<dbReference type="InterPro" id="IPR027417">
    <property type="entry name" value="P-loop_NTPase"/>
</dbReference>
<dbReference type="InterPro" id="IPR019476">
    <property type="entry name" value="T4SS_TraD_DNA-bd"/>
</dbReference>
<dbReference type="CDD" id="cd01127">
    <property type="entry name" value="TrwB_TraG_TraD_VirD4"/>
    <property type="match status" value="1"/>
</dbReference>
<gene>
    <name evidence="9" type="ORF">Cri9333_0425</name>
</gene>
<dbReference type="RefSeq" id="WP_015201537.1">
    <property type="nucleotide sequence ID" value="NC_019753.1"/>
</dbReference>
<protein>
    <submittedName>
        <fullName evidence="9">TRAG family protein</fullName>
    </submittedName>
</protein>
<dbReference type="PATRIC" id="fig|1173022.3.peg.457"/>
<evidence type="ECO:0000256" key="7">
    <source>
        <dbReference type="SAM" id="Phobius"/>
    </source>
</evidence>
<keyword evidence="10" id="KW-1185">Reference proteome</keyword>
<keyword evidence="5 7" id="KW-0472">Membrane</keyword>
<evidence type="ECO:0000259" key="8">
    <source>
        <dbReference type="Pfam" id="PF10412"/>
    </source>
</evidence>
<keyword evidence="2" id="KW-1003">Cell membrane</keyword>
<feature type="region of interest" description="Disordered" evidence="6">
    <location>
        <begin position="599"/>
        <end position="637"/>
    </location>
</feature>
<evidence type="ECO:0000313" key="10">
    <source>
        <dbReference type="Proteomes" id="UP000010472"/>
    </source>
</evidence>
<name>K9VTW2_9CYAN</name>
<dbReference type="OrthoDB" id="102453at2"/>
<evidence type="ECO:0000256" key="2">
    <source>
        <dbReference type="ARBA" id="ARBA00022475"/>
    </source>
</evidence>
<keyword evidence="4 7" id="KW-1133">Transmembrane helix</keyword>
<evidence type="ECO:0000256" key="1">
    <source>
        <dbReference type="ARBA" id="ARBA00004651"/>
    </source>
</evidence>
<dbReference type="AlphaFoldDB" id="K9VTW2"/>
<dbReference type="EMBL" id="CP003620">
    <property type="protein sequence ID" value="AFZ11396.1"/>
    <property type="molecule type" value="Genomic_DNA"/>
</dbReference>
<dbReference type="HOGENOM" id="CLU_026359_0_0_3"/>
<evidence type="ECO:0000313" key="9">
    <source>
        <dbReference type="EMBL" id="AFZ11396.1"/>
    </source>
</evidence>
<evidence type="ECO:0000256" key="5">
    <source>
        <dbReference type="ARBA" id="ARBA00023136"/>
    </source>
</evidence>
<evidence type="ECO:0000256" key="6">
    <source>
        <dbReference type="SAM" id="MobiDB-lite"/>
    </source>
</evidence>
<dbReference type="InterPro" id="IPR051539">
    <property type="entry name" value="T4SS-coupling_protein"/>
</dbReference>
<proteinExistence type="predicted"/>
<comment type="subcellular location">
    <subcellularLocation>
        <location evidence="1">Cell membrane</location>
        <topology evidence="1">Multi-pass membrane protein</topology>
    </subcellularLocation>
</comment>
<dbReference type="eggNOG" id="COG3505">
    <property type="taxonomic scope" value="Bacteria"/>
</dbReference>
<dbReference type="Pfam" id="PF10412">
    <property type="entry name" value="TrwB_AAD_bind"/>
    <property type="match status" value="1"/>
</dbReference>
<evidence type="ECO:0000256" key="3">
    <source>
        <dbReference type="ARBA" id="ARBA00022692"/>
    </source>
</evidence>